<proteinExistence type="predicted"/>
<feature type="non-terminal residue" evidence="2">
    <location>
        <position position="1"/>
    </location>
</feature>
<feature type="region of interest" description="Disordered" evidence="1">
    <location>
        <begin position="310"/>
        <end position="334"/>
    </location>
</feature>
<evidence type="ECO:0000313" key="3">
    <source>
        <dbReference type="Proteomes" id="UP001270362"/>
    </source>
</evidence>
<organism evidence="2 3">
    <name type="scientific">Podospora appendiculata</name>
    <dbReference type="NCBI Taxonomy" id="314037"/>
    <lineage>
        <taxon>Eukaryota</taxon>
        <taxon>Fungi</taxon>
        <taxon>Dikarya</taxon>
        <taxon>Ascomycota</taxon>
        <taxon>Pezizomycotina</taxon>
        <taxon>Sordariomycetes</taxon>
        <taxon>Sordariomycetidae</taxon>
        <taxon>Sordariales</taxon>
        <taxon>Podosporaceae</taxon>
        <taxon>Podospora</taxon>
    </lineage>
</organism>
<evidence type="ECO:0000256" key="1">
    <source>
        <dbReference type="SAM" id="MobiDB-lite"/>
    </source>
</evidence>
<gene>
    <name evidence="2" type="ORF">B0T22DRAFT_387822</name>
</gene>
<evidence type="ECO:0000313" key="2">
    <source>
        <dbReference type="EMBL" id="KAK3681307.1"/>
    </source>
</evidence>
<feature type="region of interest" description="Disordered" evidence="1">
    <location>
        <begin position="125"/>
        <end position="154"/>
    </location>
</feature>
<sequence length="430" mass="46723">SCGPVRRASRTIHECLSKSAWANSMTGSGRHTARLFLDAMAAADGVHMNLAIDCSGHRQGPPSDLITPPRRFQLQVHSRSINALPGPPGPSPRSWSTGLGMSSYKPRTVTPEPGRAQKRLRRVHFEPPEQMQNEGVGGEVECDPPTPPATPEGAEELEGERVPATHHADFDFLEHGDLCANLSRRQAIAKSTAGTCLGHIDCYQDDLRHSFQAVPQSTAVRDEVDSADIFSPGTTVALDQLVGQPIPTRLDVVHQLETAFKVSSAVLKFDQTPWRPDSWGLRNLSFFNQSDDLSSSLETLHLAVEMDGQHGTNQDAASGGDPMDIDPADSESQGNMLSSGIRNVSLWSLGVVLLAIGHWQVVDPSNVVEVRELISKPCQLGNDYRRLAKRVLDCDLGKGDNLRDPMLQRAFCSGVLGKLEGLIGECRIEV</sequence>
<comment type="caution">
    <text evidence="2">The sequence shown here is derived from an EMBL/GenBank/DDBJ whole genome shotgun (WGS) entry which is preliminary data.</text>
</comment>
<name>A0AAE0WZI0_9PEZI</name>
<reference evidence="2" key="1">
    <citation type="journal article" date="2023" name="Mol. Phylogenet. Evol.">
        <title>Genome-scale phylogeny and comparative genomics of the fungal order Sordariales.</title>
        <authorList>
            <person name="Hensen N."/>
            <person name="Bonometti L."/>
            <person name="Westerberg I."/>
            <person name="Brannstrom I.O."/>
            <person name="Guillou S."/>
            <person name="Cros-Aarteil S."/>
            <person name="Calhoun S."/>
            <person name="Haridas S."/>
            <person name="Kuo A."/>
            <person name="Mondo S."/>
            <person name="Pangilinan J."/>
            <person name="Riley R."/>
            <person name="LaButti K."/>
            <person name="Andreopoulos B."/>
            <person name="Lipzen A."/>
            <person name="Chen C."/>
            <person name="Yan M."/>
            <person name="Daum C."/>
            <person name="Ng V."/>
            <person name="Clum A."/>
            <person name="Steindorff A."/>
            <person name="Ohm R.A."/>
            <person name="Martin F."/>
            <person name="Silar P."/>
            <person name="Natvig D.O."/>
            <person name="Lalanne C."/>
            <person name="Gautier V."/>
            <person name="Ament-Velasquez S.L."/>
            <person name="Kruys A."/>
            <person name="Hutchinson M.I."/>
            <person name="Powell A.J."/>
            <person name="Barry K."/>
            <person name="Miller A.N."/>
            <person name="Grigoriev I.V."/>
            <person name="Debuchy R."/>
            <person name="Gladieux P."/>
            <person name="Hiltunen Thoren M."/>
            <person name="Johannesson H."/>
        </authorList>
    </citation>
    <scope>NUCLEOTIDE SEQUENCE</scope>
    <source>
        <strain evidence="2">CBS 314.62</strain>
    </source>
</reference>
<protein>
    <submittedName>
        <fullName evidence="2">Uncharacterized protein</fullName>
    </submittedName>
</protein>
<accession>A0AAE0WZI0</accession>
<reference evidence="2" key="2">
    <citation type="submission" date="2023-06" db="EMBL/GenBank/DDBJ databases">
        <authorList>
            <consortium name="Lawrence Berkeley National Laboratory"/>
            <person name="Haridas S."/>
            <person name="Hensen N."/>
            <person name="Bonometti L."/>
            <person name="Westerberg I."/>
            <person name="Brannstrom I.O."/>
            <person name="Guillou S."/>
            <person name="Cros-Aarteil S."/>
            <person name="Calhoun S."/>
            <person name="Kuo A."/>
            <person name="Mondo S."/>
            <person name="Pangilinan J."/>
            <person name="Riley R."/>
            <person name="Labutti K."/>
            <person name="Andreopoulos B."/>
            <person name="Lipzen A."/>
            <person name="Chen C."/>
            <person name="Yanf M."/>
            <person name="Daum C."/>
            <person name="Ng V."/>
            <person name="Clum A."/>
            <person name="Steindorff A."/>
            <person name="Ohm R."/>
            <person name="Martin F."/>
            <person name="Silar P."/>
            <person name="Natvig D."/>
            <person name="Lalanne C."/>
            <person name="Gautier V."/>
            <person name="Ament-Velasquez S.L."/>
            <person name="Kruys A."/>
            <person name="Hutchinson M.I."/>
            <person name="Powell A.J."/>
            <person name="Barry K."/>
            <person name="Miller A.N."/>
            <person name="Grigoriev I.V."/>
            <person name="Debuchy R."/>
            <person name="Gladieux P."/>
            <person name="Thoren M.H."/>
            <person name="Johannesson H."/>
        </authorList>
    </citation>
    <scope>NUCLEOTIDE SEQUENCE</scope>
    <source>
        <strain evidence="2">CBS 314.62</strain>
    </source>
</reference>
<dbReference type="EMBL" id="JAULSO010000007">
    <property type="protein sequence ID" value="KAK3681307.1"/>
    <property type="molecule type" value="Genomic_DNA"/>
</dbReference>
<keyword evidence="3" id="KW-1185">Reference proteome</keyword>
<dbReference type="AlphaFoldDB" id="A0AAE0WZI0"/>
<dbReference type="PANTHER" id="PTHR35186:SF4">
    <property type="entry name" value="PRION-INHIBITION AND PROPAGATION HELO DOMAIN-CONTAINING PROTEIN"/>
    <property type="match status" value="1"/>
</dbReference>
<dbReference type="Proteomes" id="UP001270362">
    <property type="component" value="Unassembled WGS sequence"/>
</dbReference>
<dbReference type="PANTHER" id="PTHR35186">
    <property type="entry name" value="ANK_REP_REGION DOMAIN-CONTAINING PROTEIN"/>
    <property type="match status" value="1"/>
</dbReference>